<dbReference type="EMBL" id="CP023564">
    <property type="protein sequence ID" value="ATG54227.1"/>
    <property type="molecule type" value="Genomic_DNA"/>
</dbReference>
<evidence type="ECO:0000313" key="2">
    <source>
        <dbReference type="Proteomes" id="UP000217889"/>
    </source>
</evidence>
<protein>
    <submittedName>
        <fullName evidence="1">Kinase</fullName>
    </submittedName>
</protein>
<proteinExistence type="predicted"/>
<dbReference type="KEGG" id="bgg:CFK41_05125"/>
<dbReference type="InterPro" id="IPR027417">
    <property type="entry name" value="P-loop_NTPase"/>
</dbReference>
<sequence>MTGHLIMISGLPGVGKTSVAEIAAARTGSVHLSIDAVEEWILACGLTRGWQVGVAAYEAARAMAELNLRLGRSVIIDAVNDSEDARETWRAAAARTSSRIDFVHLVVADAQEHERRLSGRDRGLAYVGEPTWTDVQRRRADYAAWSDEVVELDTTARTADEVAGALAARLSAR</sequence>
<gene>
    <name evidence="1" type="ORF">CFK41_05125</name>
</gene>
<dbReference type="Gene3D" id="3.40.50.300">
    <property type="entry name" value="P-loop containing nucleotide triphosphate hydrolases"/>
    <property type="match status" value="1"/>
</dbReference>
<dbReference type="SUPFAM" id="SSF52540">
    <property type="entry name" value="P-loop containing nucleoside triphosphate hydrolases"/>
    <property type="match status" value="1"/>
</dbReference>
<dbReference type="OrthoDB" id="3819922at2"/>
<dbReference type="PANTHER" id="PTHR37807">
    <property type="entry name" value="OS07G0160300 PROTEIN"/>
    <property type="match status" value="1"/>
</dbReference>
<dbReference type="RefSeq" id="WP_096798696.1">
    <property type="nucleotide sequence ID" value="NZ_CP023564.1"/>
</dbReference>
<organism evidence="1 2">
    <name type="scientific">Brachybacterium ginsengisoli</name>
    <dbReference type="NCBI Taxonomy" id="1331682"/>
    <lineage>
        <taxon>Bacteria</taxon>
        <taxon>Bacillati</taxon>
        <taxon>Actinomycetota</taxon>
        <taxon>Actinomycetes</taxon>
        <taxon>Micrococcales</taxon>
        <taxon>Dermabacteraceae</taxon>
        <taxon>Brachybacterium</taxon>
    </lineage>
</organism>
<reference evidence="1 2" key="1">
    <citation type="journal article" date="2014" name="Int. J. Syst. Evol. Microbiol.">
        <title>Brachybacterium ginsengisoli sp. nov., isolated from soil of a ginseng field.</title>
        <authorList>
            <person name="Hoang V.A."/>
            <person name="Kim Y.J."/>
            <person name="Nguyen N.L."/>
            <person name="Yang D.C."/>
        </authorList>
    </citation>
    <scope>NUCLEOTIDE SEQUENCE [LARGE SCALE GENOMIC DNA]</scope>
    <source>
        <strain evidence="1 2">DCY80</strain>
    </source>
</reference>
<dbReference type="AlphaFoldDB" id="A0A291GVL2"/>
<keyword evidence="1" id="KW-0418">Kinase</keyword>
<name>A0A291GVL2_9MICO</name>
<dbReference type="Proteomes" id="UP000217889">
    <property type="component" value="Chromosome"/>
</dbReference>
<dbReference type="PANTHER" id="PTHR37807:SF3">
    <property type="entry name" value="OS07G0160300 PROTEIN"/>
    <property type="match status" value="1"/>
</dbReference>
<accession>A0A291GVL2</accession>
<dbReference type="GO" id="GO:0016301">
    <property type="term" value="F:kinase activity"/>
    <property type="evidence" value="ECO:0007669"/>
    <property type="project" value="UniProtKB-KW"/>
</dbReference>
<keyword evidence="2" id="KW-1185">Reference proteome</keyword>
<keyword evidence="1" id="KW-0808">Transferase</keyword>
<dbReference type="Pfam" id="PF13671">
    <property type="entry name" value="AAA_33"/>
    <property type="match status" value="1"/>
</dbReference>
<evidence type="ECO:0000313" key="1">
    <source>
        <dbReference type="EMBL" id="ATG54227.1"/>
    </source>
</evidence>